<dbReference type="PANTHER" id="PTHR43157">
    <property type="entry name" value="PHOSPHATIDYLINOSITOL-GLYCAN BIOSYNTHESIS CLASS F PROTEIN-RELATED"/>
    <property type="match status" value="1"/>
</dbReference>
<protein>
    <submittedName>
        <fullName evidence="2">SDR family NAD(P)-dependent oxidoreductase</fullName>
    </submittedName>
</protein>
<reference evidence="3" key="1">
    <citation type="journal article" date="2019" name="Int. J. Syst. Evol. Microbiol.">
        <title>The Global Catalogue of Microorganisms (GCM) 10K type strain sequencing project: providing services to taxonomists for standard genome sequencing and annotation.</title>
        <authorList>
            <consortium name="The Broad Institute Genomics Platform"/>
            <consortium name="The Broad Institute Genome Sequencing Center for Infectious Disease"/>
            <person name="Wu L."/>
            <person name="Ma J."/>
        </authorList>
    </citation>
    <scope>NUCLEOTIDE SEQUENCE [LARGE SCALE GENOMIC DNA]</scope>
    <source>
        <strain evidence="3">CCUG 42722</strain>
    </source>
</reference>
<proteinExistence type="predicted"/>
<dbReference type="PANTHER" id="PTHR43157:SF31">
    <property type="entry name" value="PHOSPHATIDYLINOSITOL-GLYCAN BIOSYNTHESIS CLASS F PROTEIN"/>
    <property type="match status" value="1"/>
</dbReference>
<dbReference type="SUPFAM" id="SSF51735">
    <property type="entry name" value="NAD(P)-binding Rossmann-fold domains"/>
    <property type="match status" value="1"/>
</dbReference>
<evidence type="ECO:0000313" key="3">
    <source>
        <dbReference type="Proteomes" id="UP001596011"/>
    </source>
</evidence>
<keyword evidence="1" id="KW-0560">Oxidoreductase</keyword>
<dbReference type="Gene3D" id="3.40.50.720">
    <property type="entry name" value="NAD(P)-binding Rossmann-like Domain"/>
    <property type="match status" value="1"/>
</dbReference>
<accession>A0ABV9HCQ3</accession>
<dbReference type="EMBL" id="JBHSFI010000002">
    <property type="protein sequence ID" value="MFC4627243.1"/>
    <property type="molecule type" value="Genomic_DNA"/>
</dbReference>
<evidence type="ECO:0000256" key="1">
    <source>
        <dbReference type="ARBA" id="ARBA00023002"/>
    </source>
</evidence>
<keyword evidence="3" id="KW-1185">Reference proteome</keyword>
<evidence type="ECO:0000313" key="2">
    <source>
        <dbReference type="EMBL" id="MFC4627243.1"/>
    </source>
</evidence>
<dbReference type="InterPro" id="IPR002347">
    <property type="entry name" value="SDR_fam"/>
</dbReference>
<organism evidence="2 3">
    <name type="scientific">Promicromonospora alba</name>
    <dbReference type="NCBI Taxonomy" id="1616110"/>
    <lineage>
        <taxon>Bacteria</taxon>
        <taxon>Bacillati</taxon>
        <taxon>Actinomycetota</taxon>
        <taxon>Actinomycetes</taxon>
        <taxon>Micrococcales</taxon>
        <taxon>Promicromonosporaceae</taxon>
        <taxon>Promicromonospora</taxon>
    </lineage>
</organism>
<sequence length="281" mass="30307">MHTTTPKIIVITGASDGIGAAAARLLSAAGHRVAVVGRSPEKTAHVAREVGGEHFVADFTNLADVRRLAAELDAAYPRIDVLANNAGGILGDRTRTVDGHERTLQVNHLAPFLLTSLLLDKLLASRAAVIQTSSVGARLFGHLDLDDLDHDRDFTAHRAYGTAKLENILFTTELHRRFHDQGVSSAAFHPGGVATNFGAESTSFFRPLYQSRIGKMVLATPEKGASQLVRFAQTEPGAGWQSGAYYEGGRVARRVNPQARDADLARRLWDRSAELVGVDAR</sequence>
<dbReference type="InterPro" id="IPR036291">
    <property type="entry name" value="NAD(P)-bd_dom_sf"/>
</dbReference>
<dbReference type="PRINTS" id="PR00081">
    <property type="entry name" value="GDHRDH"/>
</dbReference>
<name>A0ABV9HCQ3_9MICO</name>
<comment type="caution">
    <text evidence="2">The sequence shown here is derived from an EMBL/GenBank/DDBJ whole genome shotgun (WGS) entry which is preliminary data.</text>
</comment>
<dbReference type="Proteomes" id="UP001596011">
    <property type="component" value="Unassembled WGS sequence"/>
</dbReference>
<dbReference type="RefSeq" id="WP_377132198.1">
    <property type="nucleotide sequence ID" value="NZ_JBHSFI010000002.1"/>
</dbReference>
<dbReference type="Pfam" id="PF00106">
    <property type="entry name" value="adh_short"/>
    <property type="match status" value="1"/>
</dbReference>
<gene>
    <name evidence="2" type="ORF">ACFO6V_03290</name>
</gene>